<accession>A0A518CMT6</accession>
<keyword evidence="2" id="KW-1185">Reference proteome</keyword>
<gene>
    <name evidence="1" type="ORF">Pla110_22440</name>
</gene>
<dbReference type="AlphaFoldDB" id="A0A518CMT6"/>
<dbReference type="RefSeq" id="WP_144995784.1">
    <property type="nucleotide sequence ID" value="NZ_CP036281.1"/>
</dbReference>
<dbReference type="OrthoDB" id="574730at2"/>
<dbReference type="KEGG" id="plon:Pla110_22440"/>
<sequence length="194" mass="22261">MTNVSELKKRESIITDGSTGFFAMCAAFSEIQELELWKPKYKSFPKYCRDRWSMDAGTVSHYIKAASVIVDLDHFESRPTNEGQCRVLGKLLTEERRAVWEKVLESDEKATGRHIKEIATRMGFIDLPKREPAPPQEMPFIEAMVYTTEAIRYLSSRINSLASEEHEKIGKYVLECRSLLDQIDHQLSTLEVVA</sequence>
<dbReference type="EMBL" id="CP036281">
    <property type="protein sequence ID" value="QDU80514.1"/>
    <property type="molecule type" value="Genomic_DNA"/>
</dbReference>
<evidence type="ECO:0000313" key="2">
    <source>
        <dbReference type="Proteomes" id="UP000317178"/>
    </source>
</evidence>
<name>A0A518CMT6_9PLAN</name>
<organism evidence="1 2">
    <name type="scientific">Polystyrenella longa</name>
    <dbReference type="NCBI Taxonomy" id="2528007"/>
    <lineage>
        <taxon>Bacteria</taxon>
        <taxon>Pseudomonadati</taxon>
        <taxon>Planctomycetota</taxon>
        <taxon>Planctomycetia</taxon>
        <taxon>Planctomycetales</taxon>
        <taxon>Planctomycetaceae</taxon>
        <taxon>Polystyrenella</taxon>
    </lineage>
</organism>
<reference evidence="1 2" key="1">
    <citation type="submission" date="2019-02" db="EMBL/GenBank/DDBJ databases">
        <title>Deep-cultivation of Planctomycetes and their phenomic and genomic characterization uncovers novel biology.</title>
        <authorList>
            <person name="Wiegand S."/>
            <person name="Jogler M."/>
            <person name="Boedeker C."/>
            <person name="Pinto D."/>
            <person name="Vollmers J."/>
            <person name="Rivas-Marin E."/>
            <person name="Kohn T."/>
            <person name="Peeters S.H."/>
            <person name="Heuer A."/>
            <person name="Rast P."/>
            <person name="Oberbeckmann S."/>
            <person name="Bunk B."/>
            <person name="Jeske O."/>
            <person name="Meyerdierks A."/>
            <person name="Storesund J.E."/>
            <person name="Kallscheuer N."/>
            <person name="Luecker S."/>
            <person name="Lage O.M."/>
            <person name="Pohl T."/>
            <person name="Merkel B.J."/>
            <person name="Hornburger P."/>
            <person name="Mueller R.-W."/>
            <person name="Bruemmer F."/>
            <person name="Labrenz M."/>
            <person name="Spormann A.M."/>
            <person name="Op den Camp H."/>
            <person name="Overmann J."/>
            <person name="Amann R."/>
            <person name="Jetten M.S.M."/>
            <person name="Mascher T."/>
            <person name="Medema M.H."/>
            <person name="Devos D.P."/>
            <person name="Kaster A.-K."/>
            <person name="Ovreas L."/>
            <person name="Rohde M."/>
            <person name="Galperin M.Y."/>
            <person name="Jogler C."/>
        </authorList>
    </citation>
    <scope>NUCLEOTIDE SEQUENCE [LARGE SCALE GENOMIC DNA]</scope>
    <source>
        <strain evidence="1 2">Pla110</strain>
    </source>
</reference>
<proteinExistence type="predicted"/>
<protein>
    <submittedName>
        <fullName evidence="1">Uncharacterized protein</fullName>
    </submittedName>
</protein>
<evidence type="ECO:0000313" key="1">
    <source>
        <dbReference type="EMBL" id="QDU80514.1"/>
    </source>
</evidence>
<dbReference type="Proteomes" id="UP000317178">
    <property type="component" value="Chromosome"/>
</dbReference>